<reference evidence="1 2" key="1">
    <citation type="submission" date="2019-06" db="EMBL/GenBank/DDBJ databases">
        <title>Description of Kitasatospora acidophila sp. nov. isolated from pine grove soil, and reclassification of Streptomyces novaecaesareae to Kitasatospora novaeceasareae comb. nov.</title>
        <authorList>
            <person name="Kim M.J."/>
        </authorList>
    </citation>
    <scope>NUCLEOTIDE SEQUENCE [LARGE SCALE GENOMIC DNA]</scope>
    <source>
        <strain evidence="1 2">MMS16-CNU292</strain>
    </source>
</reference>
<comment type="caution">
    <text evidence="1">The sequence shown here is derived from an EMBL/GenBank/DDBJ whole genome shotgun (WGS) entry which is preliminary data.</text>
</comment>
<dbReference type="Proteomes" id="UP000319103">
    <property type="component" value="Unassembled WGS sequence"/>
</dbReference>
<name>A0A540WFF7_9ACTN</name>
<keyword evidence="2" id="KW-1185">Reference proteome</keyword>
<dbReference type="OrthoDB" id="3454616at2"/>
<proteinExistence type="predicted"/>
<organism evidence="1 2">
    <name type="scientific">Kitasatospora acidiphila</name>
    <dbReference type="NCBI Taxonomy" id="2567942"/>
    <lineage>
        <taxon>Bacteria</taxon>
        <taxon>Bacillati</taxon>
        <taxon>Actinomycetota</taxon>
        <taxon>Actinomycetes</taxon>
        <taxon>Kitasatosporales</taxon>
        <taxon>Streptomycetaceae</taxon>
        <taxon>Kitasatospora</taxon>
    </lineage>
</organism>
<protein>
    <recommendedName>
        <fullName evidence="3">HEAT repeat domain-containing protein</fullName>
    </recommendedName>
</protein>
<dbReference type="InterPro" id="IPR011989">
    <property type="entry name" value="ARM-like"/>
</dbReference>
<dbReference type="Gene3D" id="1.25.10.10">
    <property type="entry name" value="Leucine-rich Repeat Variant"/>
    <property type="match status" value="1"/>
</dbReference>
<evidence type="ECO:0008006" key="3">
    <source>
        <dbReference type="Google" id="ProtNLM"/>
    </source>
</evidence>
<dbReference type="AlphaFoldDB" id="A0A540WFF7"/>
<gene>
    <name evidence="1" type="ORF">E6W39_34690</name>
</gene>
<sequence length="409" mass="45144">MNGESDEQWAYASVGTLEGLVQRGRGLGALSAPGDPAAGQLVYDCVRRDCRWDSQVDERHLYLARLIRDLELPLEPVFALLAGDEDECERATRVLELLALSGSVEARQVLRSYIREGEHWVDVLESVAGCWPVEWWDDLAGLARSRLVGDEPLLWRSEPWVRWQLGQRSAAPRADRPVVGAEAGLSGRQLLQVLGDPGAPDGAKVGALWALTERPPEPGLIPMVPTLLTADGRRPLPLLSRAVDRLGALAVPAAREWATDPRQWLSWTGMMVLAEHGDTADLPVLIEELSAHWTVRDWCGPDRLAAGLSRFGPQAAEAAPLLRRFWLHTPHSYERLAYLKALAAIDPAGMEHAYFESLWDCESDARLLGIASAPDMLPVWERLAQLRDDPMEEPEVRSAAGERLVALDG</sequence>
<evidence type="ECO:0000313" key="1">
    <source>
        <dbReference type="EMBL" id="TQF07759.1"/>
    </source>
</evidence>
<accession>A0A540WFF7</accession>
<evidence type="ECO:0000313" key="2">
    <source>
        <dbReference type="Proteomes" id="UP000319103"/>
    </source>
</evidence>
<dbReference type="EMBL" id="VIGB01000003">
    <property type="protein sequence ID" value="TQF07759.1"/>
    <property type="molecule type" value="Genomic_DNA"/>
</dbReference>